<feature type="domain" description="CN hydrolase" evidence="3">
    <location>
        <begin position="1"/>
        <end position="246"/>
    </location>
</feature>
<dbReference type="EMBL" id="JACOPF010000004">
    <property type="protein sequence ID" value="MBC5690309.1"/>
    <property type="molecule type" value="Genomic_DNA"/>
</dbReference>
<accession>A0A923LLX1</accession>
<evidence type="ECO:0000256" key="2">
    <source>
        <dbReference type="ARBA" id="ARBA00022801"/>
    </source>
</evidence>
<dbReference type="Pfam" id="PF00795">
    <property type="entry name" value="CN_hydrolase"/>
    <property type="match status" value="1"/>
</dbReference>
<dbReference type="Proteomes" id="UP000652477">
    <property type="component" value="Unassembled WGS sequence"/>
</dbReference>
<evidence type="ECO:0000259" key="3">
    <source>
        <dbReference type="PROSITE" id="PS50263"/>
    </source>
</evidence>
<dbReference type="RefSeq" id="WP_186876964.1">
    <property type="nucleotide sequence ID" value="NZ_JACOPF010000004.1"/>
</dbReference>
<reference evidence="4" key="1">
    <citation type="submission" date="2020-08" db="EMBL/GenBank/DDBJ databases">
        <title>Genome public.</title>
        <authorList>
            <person name="Liu C."/>
            <person name="Sun Q."/>
        </authorList>
    </citation>
    <scope>NUCLEOTIDE SEQUENCE</scope>
    <source>
        <strain evidence="4">NSJ-55</strain>
    </source>
</reference>
<comment type="caution">
    <text evidence="4">The sequence shown here is derived from an EMBL/GenBank/DDBJ whole genome shotgun (WGS) entry which is preliminary data.</text>
</comment>
<organism evidence="4 5">
    <name type="scientific">Mediterraneibacter hominis</name>
    <dbReference type="NCBI Taxonomy" id="2763054"/>
    <lineage>
        <taxon>Bacteria</taxon>
        <taxon>Bacillati</taxon>
        <taxon>Bacillota</taxon>
        <taxon>Clostridia</taxon>
        <taxon>Lachnospirales</taxon>
        <taxon>Lachnospiraceae</taxon>
        <taxon>Mediterraneibacter</taxon>
    </lineage>
</organism>
<dbReference type="InterPro" id="IPR045254">
    <property type="entry name" value="Nit1/2_C-N_Hydrolase"/>
</dbReference>
<protein>
    <submittedName>
        <fullName evidence="4">Carbon-nitrogen hydrolase family protein</fullName>
    </submittedName>
</protein>
<dbReference type="GO" id="GO:0006528">
    <property type="term" value="P:asparagine metabolic process"/>
    <property type="evidence" value="ECO:0007669"/>
    <property type="project" value="TreeGrafter"/>
</dbReference>
<name>A0A923LLX1_9FIRM</name>
<dbReference type="Gene3D" id="3.60.110.10">
    <property type="entry name" value="Carbon-nitrogen hydrolase"/>
    <property type="match status" value="1"/>
</dbReference>
<dbReference type="AlphaFoldDB" id="A0A923LLX1"/>
<keyword evidence="2 4" id="KW-0378">Hydrolase</keyword>
<evidence type="ECO:0000313" key="4">
    <source>
        <dbReference type="EMBL" id="MBC5690309.1"/>
    </source>
</evidence>
<dbReference type="SUPFAM" id="SSF56317">
    <property type="entry name" value="Carbon-nitrogen hydrolase"/>
    <property type="match status" value="1"/>
</dbReference>
<dbReference type="GO" id="GO:0006107">
    <property type="term" value="P:oxaloacetate metabolic process"/>
    <property type="evidence" value="ECO:0007669"/>
    <property type="project" value="TreeGrafter"/>
</dbReference>
<dbReference type="GO" id="GO:0006541">
    <property type="term" value="P:glutamine metabolic process"/>
    <property type="evidence" value="ECO:0007669"/>
    <property type="project" value="TreeGrafter"/>
</dbReference>
<comment type="similarity">
    <text evidence="1">Belongs to the carbon-nitrogen hydrolase superfamily. NIT1/NIT2 family.</text>
</comment>
<evidence type="ECO:0000313" key="5">
    <source>
        <dbReference type="Proteomes" id="UP000652477"/>
    </source>
</evidence>
<dbReference type="InterPro" id="IPR003010">
    <property type="entry name" value="C-N_Hydrolase"/>
</dbReference>
<proteinExistence type="inferred from homology"/>
<dbReference type="GO" id="GO:0050152">
    <property type="term" value="F:omega-amidase activity"/>
    <property type="evidence" value="ECO:0007669"/>
    <property type="project" value="TreeGrafter"/>
</dbReference>
<dbReference type="PROSITE" id="PS50263">
    <property type="entry name" value="CN_HYDROLASE"/>
    <property type="match status" value="1"/>
</dbReference>
<dbReference type="InterPro" id="IPR036526">
    <property type="entry name" value="C-N_Hydrolase_sf"/>
</dbReference>
<dbReference type="PANTHER" id="PTHR23088:SF30">
    <property type="entry name" value="OMEGA-AMIDASE NIT2"/>
    <property type="match status" value="1"/>
</dbReference>
<dbReference type="PANTHER" id="PTHR23088">
    <property type="entry name" value="NITRILASE-RELATED"/>
    <property type="match status" value="1"/>
</dbReference>
<dbReference type="CDD" id="cd07572">
    <property type="entry name" value="nit"/>
    <property type="match status" value="1"/>
</dbReference>
<evidence type="ECO:0000256" key="1">
    <source>
        <dbReference type="ARBA" id="ARBA00010613"/>
    </source>
</evidence>
<gene>
    <name evidence="4" type="ORF">H8S37_15440</name>
</gene>
<keyword evidence="5" id="KW-1185">Reference proteome</keyword>
<dbReference type="InterPro" id="IPR001110">
    <property type="entry name" value="UPF0012_CS"/>
</dbReference>
<sequence>MKIAQFQMHVYEEKKKNLRQLEDYMKRIEQEQVDMIALGEMFNCPYVTQKFPDYAEKEGTESWEICSALAKQYHVYLSAGSMPEKDEAGRIYNTAYIFDRKGKQIAKHRKAHLFDIDIEGGQYFKESDTLTAGDSCTVFETEFGKMGLCICYDLRFPELSRMMVEQGARVIFVPAAFNMTTGPAHWELLFRSRALDNQCFVVGTSDARDESAEYVSWGHSLLVSPWGNIIGEMDEKEGYMIHEIDLKYADKVRRELPLLNARRKDIYREELHRR</sequence>
<dbReference type="PROSITE" id="PS01227">
    <property type="entry name" value="UPF0012"/>
    <property type="match status" value="1"/>
</dbReference>